<dbReference type="GO" id="GO:0016491">
    <property type="term" value="F:oxidoreductase activity"/>
    <property type="evidence" value="ECO:0007669"/>
    <property type="project" value="UniProtKB-KW"/>
</dbReference>
<organism evidence="4 5">
    <name type="scientific">Pseudidiomarina halophila</name>
    <dbReference type="NCBI Taxonomy" id="1449799"/>
    <lineage>
        <taxon>Bacteria</taxon>
        <taxon>Pseudomonadati</taxon>
        <taxon>Pseudomonadota</taxon>
        <taxon>Gammaproteobacteria</taxon>
        <taxon>Alteromonadales</taxon>
        <taxon>Idiomarinaceae</taxon>
        <taxon>Pseudidiomarina</taxon>
    </lineage>
</organism>
<dbReference type="InterPro" id="IPR001155">
    <property type="entry name" value="OxRdtase_FMN_N"/>
</dbReference>
<comment type="caution">
    <text evidence="4">The sequence shown here is derived from an EMBL/GenBank/DDBJ whole genome shotgun (WGS) entry which is preliminary data.</text>
</comment>
<evidence type="ECO:0000259" key="3">
    <source>
        <dbReference type="Pfam" id="PF00724"/>
    </source>
</evidence>
<feature type="domain" description="NADH:flavin oxidoreductase/NADH oxidase N-terminal" evidence="3">
    <location>
        <begin position="6"/>
        <end position="337"/>
    </location>
</feature>
<keyword evidence="2" id="KW-0560">Oxidoreductase</keyword>
<reference evidence="5" key="1">
    <citation type="journal article" date="2018" name="Front. Microbiol.">
        <title>Genome-Based Analysis Reveals the Taxonomy and Diversity of the Family Idiomarinaceae.</title>
        <authorList>
            <person name="Liu Y."/>
            <person name="Lai Q."/>
            <person name="Shao Z."/>
        </authorList>
    </citation>
    <scope>NUCLEOTIDE SEQUENCE [LARGE SCALE GENOMIC DNA]</scope>
    <source>
        <strain evidence="5">BH195</strain>
    </source>
</reference>
<proteinExistence type="predicted"/>
<evidence type="ECO:0000313" key="4">
    <source>
        <dbReference type="EMBL" id="RUO54775.1"/>
    </source>
</evidence>
<evidence type="ECO:0000256" key="2">
    <source>
        <dbReference type="ARBA" id="ARBA00023002"/>
    </source>
</evidence>
<evidence type="ECO:0000256" key="1">
    <source>
        <dbReference type="ARBA" id="ARBA00022630"/>
    </source>
</evidence>
<dbReference type="SUPFAM" id="SSF51395">
    <property type="entry name" value="FMN-linked oxidoreductases"/>
    <property type="match status" value="1"/>
</dbReference>
<dbReference type="CDD" id="cd02803">
    <property type="entry name" value="OYE_like_FMN_family"/>
    <property type="match status" value="1"/>
</dbReference>
<gene>
    <name evidence="4" type="ORF">CWI69_05060</name>
</gene>
<dbReference type="Gene3D" id="3.20.20.70">
    <property type="entry name" value="Aldolase class I"/>
    <property type="match status" value="1"/>
</dbReference>
<accession>A0A432Y1G0</accession>
<evidence type="ECO:0000313" key="5">
    <source>
        <dbReference type="Proteomes" id="UP000287198"/>
    </source>
</evidence>
<dbReference type="EMBL" id="PIPW01000001">
    <property type="protein sequence ID" value="RUO54775.1"/>
    <property type="molecule type" value="Genomic_DNA"/>
</dbReference>
<dbReference type="OrthoDB" id="8523426at2"/>
<dbReference type="Pfam" id="PF00724">
    <property type="entry name" value="Oxidored_FMN"/>
    <property type="match status" value="1"/>
</dbReference>
<dbReference type="AlphaFoldDB" id="A0A432Y1G0"/>
<dbReference type="InterPro" id="IPR051799">
    <property type="entry name" value="NADH_flavin_oxidoreductase"/>
</dbReference>
<dbReference type="GO" id="GO:0010181">
    <property type="term" value="F:FMN binding"/>
    <property type="evidence" value="ECO:0007669"/>
    <property type="project" value="InterPro"/>
</dbReference>
<dbReference type="PANTHER" id="PTHR43656:SF2">
    <property type="entry name" value="BINDING OXIDOREDUCTASE, PUTATIVE (AFU_ORTHOLOGUE AFUA_2G08260)-RELATED"/>
    <property type="match status" value="1"/>
</dbReference>
<name>A0A432Y1G0_9GAMM</name>
<protein>
    <submittedName>
        <fullName evidence="4">NADH:flavin oxidoreductase</fullName>
    </submittedName>
</protein>
<dbReference type="Proteomes" id="UP000287198">
    <property type="component" value="Unassembled WGS sequence"/>
</dbReference>
<keyword evidence="5" id="KW-1185">Reference proteome</keyword>
<dbReference type="PANTHER" id="PTHR43656">
    <property type="entry name" value="BINDING OXIDOREDUCTASE, PUTATIVE (AFU_ORTHOLOGUE AFUA_2G08260)-RELATED"/>
    <property type="match status" value="1"/>
</dbReference>
<dbReference type="RefSeq" id="WP_126762461.1">
    <property type="nucleotide sequence ID" value="NZ_JBHLTZ010000004.1"/>
</dbReference>
<keyword evidence="1" id="KW-0285">Flavoprotein</keyword>
<dbReference type="InterPro" id="IPR013785">
    <property type="entry name" value="Aldolase_TIM"/>
</dbReference>
<sequence>MFDSEFSSIEFAGMKLANRFAVAPMTRVSAQSNGRASDLMQEHYKRYAEGGFALVITEGIYPDQDASQGYENQPGLADALQGESWRPIVREVHESGAKIIAQLMHVGAQMQFNRFGKQPLGITDQKPVGKPLGLYGDQEAWQDAKAMDESDFERVLNGFLHGIRNAAEAGFDGVELHAANGYLLNELLSTHFNTRDDKWGGDMRRRAQFVLDVVKAAREMVADDFVLGIRLSQITITDPDYQWPEGEEGFTWLVQALSDAGIDYIHTTDNEANRPALKDSTRSLAEVVRDAGIPLIVNGGIDASNYAKMAAHYPGALLALGKAALADPQFVNKVKDGDKPDELDFAMLQPIANLENEMRWREEQQSS</sequence>